<evidence type="ECO:0000256" key="2">
    <source>
        <dbReference type="RuleBase" id="RU367018"/>
    </source>
</evidence>
<dbReference type="PROSITE" id="PS50966">
    <property type="entry name" value="ZF_SWIM"/>
    <property type="match status" value="1"/>
</dbReference>
<keyword evidence="6" id="KW-1185">Reference proteome</keyword>
<dbReference type="GO" id="GO:0006355">
    <property type="term" value="P:regulation of DNA-templated transcription"/>
    <property type="evidence" value="ECO:0007669"/>
    <property type="project" value="UniProtKB-UniRule"/>
</dbReference>
<dbReference type="Gramene" id="TuG1812G0200004189.01.T01">
    <property type="protein sequence ID" value="TuG1812G0200004189.01.T01"/>
    <property type="gene ID" value="TuG1812G0200004189.01"/>
</dbReference>
<reference evidence="6" key="1">
    <citation type="journal article" date="2013" name="Nature">
        <title>Draft genome of the wheat A-genome progenitor Triticum urartu.</title>
        <authorList>
            <person name="Ling H.Q."/>
            <person name="Zhao S."/>
            <person name="Liu D."/>
            <person name="Wang J."/>
            <person name="Sun H."/>
            <person name="Zhang C."/>
            <person name="Fan H."/>
            <person name="Li D."/>
            <person name="Dong L."/>
            <person name="Tao Y."/>
            <person name="Gao C."/>
            <person name="Wu H."/>
            <person name="Li Y."/>
            <person name="Cui Y."/>
            <person name="Guo X."/>
            <person name="Zheng S."/>
            <person name="Wang B."/>
            <person name="Yu K."/>
            <person name="Liang Q."/>
            <person name="Yang W."/>
            <person name="Lou X."/>
            <person name="Chen J."/>
            <person name="Feng M."/>
            <person name="Jian J."/>
            <person name="Zhang X."/>
            <person name="Luo G."/>
            <person name="Jiang Y."/>
            <person name="Liu J."/>
            <person name="Wang Z."/>
            <person name="Sha Y."/>
            <person name="Zhang B."/>
            <person name="Wu H."/>
            <person name="Tang D."/>
            <person name="Shen Q."/>
            <person name="Xue P."/>
            <person name="Zou S."/>
            <person name="Wang X."/>
            <person name="Liu X."/>
            <person name="Wang F."/>
            <person name="Yang Y."/>
            <person name="An X."/>
            <person name="Dong Z."/>
            <person name="Zhang K."/>
            <person name="Zhang X."/>
            <person name="Luo M.C."/>
            <person name="Dvorak J."/>
            <person name="Tong Y."/>
            <person name="Wang J."/>
            <person name="Yang H."/>
            <person name="Li Z."/>
            <person name="Wang D."/>
            <person name="Zhang A."/>
            <person name="Wang J."/>
        </authorList>
    </citation>
    <scope>NUCLEOTIDE SEQUENCE</scope>
    <source>
        <strain evidence="6">cv. G1812</strain>
    </source>
</reference>
<comment type="function">
    <text evidence="2">Putative transcription activator involved in regulating light control of development.</text>
</comment>
<dbReference type="InterPro" id="IPR031052">
    <property type="entry name" value="FHY3/FAR1"/>
</dbReference>
<dbReference type="Proteomes" id="UP000015106">
    <property type="component" value="Chromosome 2"/>
</dbReference>
<dbReference type="PROSITE" id="PS50158">
    <property type="entry name" value="ZF_CCHC"/>
    <property type="match status" value="1"/>
</dbReference>
<keyword evidence="2" id="KW-0479">Metal-binding</keyword>
<dbReference type="Pfam" id="PF10551">
    <property type="entry name" value="MULE"/>
    <property type="match status" value="1"/>
</dbReference>
<dbReference type="InterPro" id="IPR036875">
    <property type="entry name" value="Znf_CCHC_sf"/>
</dbReference>
<accession>A0A8R7PH03</accession>
<dbReference type="EnsemblPlants" id="TuG1812G0200004189.01.T01">
    <property type="protein sequence ID" value="TuG1812G0200004189.01.T01"/>
    <property type="gene ID" value="TuG1812G0200004189.01"/>
</dbReference>
<keyword evidence="1 2" id="KW-0863">Zinc-finger</keyword>
<dbReference type="Gene3D" id="4.10.60.10">
    <property type="entry name" value="Zinc finger, CCHC-type"/>
    <property type="match status" value="1"/>
</dbReference>
<reference evidence="5" key="2">
    <citation type="submission" date="2018-03" db="EMBL/GenBank/DDBJ databases">
        <title>The Triticum urartu genome reveals the dynamic nature of wheat genome evolution.</title>
        <authorList>
            <person name="Ling H."/>
            <person name="Ma B."/>
            <person name="Shi X."/>
            <person name="Liu H."/>
            <person name="Dong L."/>
            <person name="Sun H."/>
            <person name="Cao Y."/>
            <person name="Gao Q."/>
            <person name="Zheng S."/>
            <person name="Li Y."/>
            <person name="Yu Y."/>
            <person name="Du H."/>
            <person name="Qi M."/>
            <person name="Li Y."/>
            <person name="Yu H."/>
            <person name="Cui Y."/>
            <person name="Wang N."/>
            <person name="Chen C."/>
            <person name="Wu H."/>
            <person name="Zhao Y."/>
            <person name="Zhang J."/>
            <person name="Li Y."/>
            <person name="Zhou W."/>
            <person name="Zhang B."/>
            <person name="Hu W."/>
            <person name="Eijk M."/>
            <person name="Tang J."/>
            <person name="Witsenboer H."/>
            <person name="Zhao S."/>
            <person name="Li Z."/>
            <person name="Zhang A."/>
            <person name="Wang D."/>
            <person name="Liang C."/>
        </authorList>
    </citation>
    <scope>NUCLEOTIDE SEQUENCE [LARGE SCALE GENOMIC DNA]</scope>
    <source>
        <strain evidence="5">cv. G1812</strain>
    </source>
</reference>
<evidence type="ECO:0000256" key="1">
    <source>
        <dbReference type="PROSITE-ProRule" id="PRU00047"/>
    </source>
</evidence>
<dbReference type="GO" id="GO:0003676">
    <property type="term" value="F:nucleic acid binding"/>
    <property type="evidence" value="ECO:0007669"/>
    <property type="project" value="InterPro"/>
</dbReference>
<keyword evidence="2" id="KW-0862">Zinc</keyword>
<dbReference type="InterPro" id="IPR007527">
    <property type="entry name" value="Znf_SWIM"/>
</dbReference>
<organism evidence="5 6">
    <name type="scientific">Triticum urartu</name>
    <name type="common">Red wild einkorn</name>
    <name type="synonym">Crithodium urartu</name>
    <dbReference type="NCBI Taxonomy" id="4572"/>
    <lineage>
        <taxon>Eukaryota</taxon>
        <taxon>Viridiplantae</taxon>
        <taxon>Streptophyta</taxon>
        <taxon>Embryophyta</taxon>
        <taxon>Tracheophyta</taxon>
        <taxon>Spermatophyta</taxon>
        <taxon>Magnoliopsida</taxon>
        <taxon>Liliopsida</taxon>
        <taxon>Poales</taxon>
        <taxon>Poaceae</taxon>
        <taxon>BOP clade</taxon>
        <taxon>Pooideae</taxon>
        <taxon>Triticodae</taxon>
        <taxon>Triticeae</taxon>
        <taxon>Triticinae</taxon>
        <taxon>Triticum</taxon>
    </lineage>
</organism>
<dbReference type="Pfam" id="PF04434">
    <property type="entry name" value="SWIM"/>
    <property type="match status" value="1"/>
</dbReference>
<dbReference type="SMART" id="SM00343">
    <property type="entry name" value="ZnF_C2HC"/>
    <property type="match status" value="2"/>
</dbReference>
<evidence type="ECO:0000313" key="6">
    <source>
        <dbReference type="Proteomes" id="UP000015106"/>
    </source>
</evidence>
<dbReference type="AlphaFoldDB" id="A0A8R7PH03"/>
<reference evidence="5" key="3">
    <citation type="submission" date="2022-06" db="UniProtKB">
        <authorList>
            <consortium name="EnsemblPlants"/>
        </authorList>
    </citation>
    <scope>IDENTIFICATION</scope>
</reference>
<dbReference type="GO" id="GO:0008270">
    <property type="term" value="F:zinc ion binding"/>
    <property type="evidence" value="ECO:0007669"/>
    <property type="project" value="UniProtKB-UniRule"/>
</dbReference>
<evidence type="ECO:0000313" key="5">
    <source>
        <dbReference type="EnsemblPlants" id="TuG1812G0200004189.01.T01"/>
    </source>
</evidence>
<dbReference type="SUPFAM" id="SSF57756">
    <property type="entry name" value="Retrovirus zinc finger-like domains"/>
    <property type="match status" value="1"/>
</dbReference>
<feature type="domain" description="SWIM-type" evidence="4">
    <location>
        <begin position="360"/>
        <end position="396"/>
    </location>
</feature>
<dbReference type="InterPro" id="IPR018289">
    <property type="entry name" value="MULE_transposase_dom"/>
</dbReference>
<dbReference type="GO" id="GO:0005634">
    <property type="term" value="C:nucleus"/>
    <property type="evidence" value="ECO:0007669"/>
    <property type="project" value="UniProtKB-SubCell"/>
</dbReference>
<sequence>MEKVPFTKRALKNLCGKINREQSEDDVRKTMEVFAELGSRDPHFTYRVQADEDGRIATLMWANGSSRLQYTFFGDVVTFDTTYRTNLYNMPFGLFVGVNNHFQSIILAGVLVRDEKVEAFEWVFTEFIRMMGGTAPRTILTDQCQAMEVAIKNVMPQTAHRWCKWHVLKKAKESLESLYSKKSEFRAEFHKVVNHMLTIDEFEEAWKILVEKYSLKTHDYMRQLYDIRHKWAKPYFKGVFCAKMSSTQRSESANHMLKNYIPPGCPMHMFVKKYMRLQFDREAEENYKEKRTQIGRPLYRANLAIERHAGKIYTRAMFEQFGHILYECGAYQVEELEKGKLYLAIHTDAARREKWCRVSYKVAILEGGDEYDCECGQFAHMGLLCSHVVKVLDFIRVTEIPQKHIVKRWTRDARDILPAHLTQYQRDNAHNNPFSFRHFNMYMHAMELVRMGDASVEAYGKFMTLIKDCLVQMEPFLEIRDGLGLEDRIGQHGDGANARENGDELAAHTTVVAASGGAGFGNVNDDATSANESGNRLSGLLAPKKRKEMGCPTTSREKAPYEGLSKRTRFCSICRQQGHKRTTCPDRGDAPKPVRKPARCKNCGVEGHRRKNCNKVSDLRVIGM</sequence>
<name>A0A8R7PH03_TRIUA</name>
<proteinExistence type="inferred from homology"/>
<evidence type="ECO:0000259" key="4">
    <source>
        <dbReference type="PROSITE" id="PS50966"/>
    </source>
</evidence>
<dbReference type="InterPro" id="IPR001878">
    <property type="entry name" value="Znf_CCHC"/>
</dbReference>
<protein>
    <recommendedName>
        <fullName evidence="2">Protein FAR1-RELATED SEQUENCE</fullName>
    </recommendedName>
</protein>
<evidence type="ECO:0000259" key="3">
    <source>
        <dbReference type="PROSITE" id="PS50158"/>
    </source>
</evidence>
<dbReference type="PANTHER" id="PTHR31669">
    <property type="entry name" value="PROTEIN FAR1-RELATED SEQUENCE 10-RELATED"/>
    <property type="match status" value="1"/>
</dbReference>
<comment type="similarity">
    <text evidence="2">Belongs to the FHY3/FAR1 family.</text>
</comment>
<feature type="domain" description="CCHC-type" evidence="3">
    <location>
        <begin position="599"/>
        <end position="613"/>
    </location>
</feature>
<comment type="subcellular location">
    <subcellularLocation>
        <location evidence="2">Nucleus</location>
    </subcellularLocation>
</comment>
<dbReference type="PANTHER" id="PTHR31669:SF307">
    <property type="entry name" value="PROTEIN FAR1-RELATED SEQUENCE"/>
    <property type="match status" value="1"/>
</dbReference>
<keyword evidence="2" id="KW-0539">Nucleus</keyword>